<organism evidence="6 7">
    <name type="scientific">Pontibacter qinzhouensis</name>
    <dbReference type="NCBI Taxonomy" id="2603253"/>
    <lineage>
        <taxon>Bacteria</taxon>
        <taxon>Pseudomonadati</taxon>
        <taxon>Bacteroidota</taxon>
        <taxon>Cytophagia</taxon>
        <taxon>Cytophagales</taxon>
        <taxon>Hymenobacteraceae</taxon>
        <taxon>Pontibacter</taxon>
    </lineage>
</organism>
<evidence type="ECO:0000256" key="3">
    <source>
        <dbReference type="ARBA" id="ARBA00023004"/>
    </source>
</evidence>
<keyword evidence="1 4" id="KW-0349">Heme</keyword>
<evidence type="ECO:0000313" key="6">
    <source>
        <dbReference type="EMBL" id="TXK49273.1"/>
    </source>
</evidence>
<proteinExistence type="predicted"/>
<dbReference type="PANTHER" id="PTHR35008">
    <property type="entry name" value="BLL4482 PROTEIN-RELATED"/>
    <property type="match status" value="1"/>
</dbReference>
<evidence type="ECO:0000256" key="1">
    <source>
        <dbReference type="ARBA" id="ARBA00022617"/>
    </source>
</evidence>
<sequence>MPLLLLFACRSRDAAIEELQNSRDAAAIAETEDWPATFGFGKAATASQIALLDTDVRPDGRGLPVGSGDVVTGRKLYAAKCAACHGATGTEGPFDKLVTAAGARGNNGKTIGTYWPYATTLYDYINRAMPFNAPGSLTPDEVYSLTAYLLHANNILPADAVMTAQSLPQVQMPAKERFITDDRKGGAEVR</sequence>
<dbReference type="Proteomes" id="UP000321926">
    <property type="component" value="Unassembled WGS sequence"/>
</dbReference>
<dbReference type="EMBL" id="VRTY01000018">
    <property type="protein sequence ID" value="TXK49273.1"/>
    <property type="molecule type" value="Genomic_DNA"/>
</dbReference>
<feature type="domain" description="Cytochrome c" evidence="5">
    <location>
        <begin position="68"/>
        <end position="153"/>
    </location>
</feature>
<accession>A0A5C8KBQ4</accession>
<dbReference type="GO" id="GO:0009055">
    <property type="term" value="F:electron transfer activity"/>
    <property type="evidence" value="ECO:0007669"/>
    <property type="project" value="InterPro"/>
</dbReference>
<dbReference type="RefSeq" id="WP_147920987.1">
    <property type="nucleotide sequence ID" value="NZ_VRTY01000018.1"/>
</dbReference>
<keyword evidence="7" id="KW-1185">Reference proteome</keyword>
<dbReference type="GO" id="GO:0046872">
    <property type="term" value="F:metal ion binding"/>
    <property type="evidence" value="ECO:0007669"/>
    <property type="project" value="UniProtKB-KW"/>
</dbReference>
<dbReference type="InterPro" id="IPR051459">
    <property type="entry name" value="Cytochrome_c-type_DH"/>
</dbReference>
<dbReference type="Pfam" id="PF00034">
    <property type="entry name" value="Cytochrom_C"/>
    <property type="match status" value="1"/>
</dbReference>
<keyword evidence="2 4" id="KW-0479">Metal-binding</keyword>
<reference evidence="6 7" key="1">
    <citation type="submission" date="2019-08" db="EMBL/GenBank/DDBJ databases">
        <authorList>
            <person name="Shi S."/>
        </authorList>
    </citation>
    <scope>NUCLEOTIDE SEQUENCE [LARGE SCALE GENOMIC DNA]</scope>
    <source>
        <strain evidence="6 7">GY10130</strain>
    </source>
</reference>
<evidence type="ECO:0000313" key="7">
    <source>
        <dbReference type="Proteomes" id="UP000321926"/>
    </source>
</evidence>
<dbReference type="Gene3D" id="1.10.760.10">
    <property type="entry name" value="Cytochrome c-like domain"/>
    <property type="match status" value="1"/>
</dbReference>
<dbReference type="InterPro" id="IPR036909">
    <property type="entry name" value="Cyt_c-like_dom_sf"/>
</dbReference>
<evidence type="ECO:0000256" key="2">
    <source>
        <dbReference type="ARBA" id="ARBA00022723"/>
    </source>
</evidence>
<gene>
    <name evidence="6" type="ORF">FVR03_06585</name>
</gene>
<evidence type="ECO:0000256" key="4">
    <source>
        <dbReference type="PROSITE-ProRule" id="PRU00433"/>
    </source>
</evidence>
<dbReference type="SUPFAM" id="SSF46626">
    <property type="entry name" value="Cytochrome c"/>
    <property type="match status" value="1"/>
</dbReference>
<protein>
    <submittedName>
        <fullName evidence="6">Cytochrome c</fullName>
    </submittedName>
</protein>
<name>A0A5C8KBQ4_9BACT</name>
<dbReference type="OrthoDB" id="9811395at2"/>
<evidence type="ECO:0000259" key="5">
    <source>
        <dbReference type="PROSITE" id="PS51007"/>
    </source>
</evidence>
<dbReference type="AlphaFoldDB" id="A0A5C8KBQ4"/>
<keyword evidence="3 4" id="KW-0408">Iron</keyword>
<dbReference type="GO" id="GO:0020037">
    <property type="term" value="F:heme binding"/>
    <property type="evidence" value="ECO:0007669"/>
    <property type="project" value="InterPro"/>
</dbReference>
<dbReference type="PANTHER" id="PTHR35008:SF8">
    <property type="entry name" value="ALCOHOL DEHYDROGENASE CYTOCHROME C SUBUNIT"/>
    <property type="match status" value="1"/>
</dbReference>
<dbReference type="InterPro" id="IPR009056">
    <property type="entry name" value="Cyt_c-like_dom"/>
</dbReference>
<dbReference type="PROSITE" id="PS51007">
    <property type="entry name" value="CYTC"/>
    <property type="match status" value="1"/>
</dbReference>
<comment type="caution">
    <text evidence="6">The sequence shown here is derived from an EMBL/GenBank/DDBJ whole genome shotgun (WGS) entry which is preliminary data.</text>
</comment>